<dbReference type="AlphaFoldDB" id="A0A830E1G0"/>
<feature type="compositionally biased region" description="Basic and acidic residues" evidence="1">
    <location>
        <begin position="215"/>
        <end position="224"/>
    </location>
</feature>
<evidence type="ECO:0000313" key="2">
    <source>
        <dbReference type="EMBL" id="GGC68241.1"/>
    </source>
</evidence>
<feature type="compositionally biased region" description="Basic and acidic residues" evidence="1">
    <location>
        <begin position="231"/>
        <end position="252"/>
    </location>
</feature>
<sequence length="311" mass="33234">MSTDWFTQSGSTGTVTVERRDGAWFLQSPETDSDVKCIFDDGDEPADSSGPTRVSITVSNYMAGRGSDVDYLFASVGADQSGLGSDGPESTAESATESASASESEAASNDAGSAESTRTLSELTGSGAYVTVEATVESVDWVDKNDPGTPDIIGHLTDESAPNGVVFVVPDGVSHPYLGEGARFEFAGAKDHHYRAKDQVQLLITDATQFTQRSPPDDDRDARGSGRRGGRGRERSQSPSDRERLGALRDIAESAIGDETFVESQSSDDSLVGAAKRRARKQQRDPAIDPRMQAFDDEEKDEEASSDRDDD</sequence>
<reference evidence="2" key="1">
    <citation type="journal article" date="2014" name="Int. J. Syst. Evol. Microbiol.">
        <title>Complete genome sequence of Corynebacterium casei LMG S-19264T (=DSM 44701T), isolated from a smear-ripened cheese.</title>
        <authorList>
            <consortium name="US DOE Joint Genome Institute (JGI-PGF)"/>
            <person name="Walter F."/>
            <person name="Albersmeier A."/>
            <person name="Kalinowski J."/>
            <person name="Ruckert C."/>
        </authorList>
    </citation>
    <scope>NUCLEOTIDE SEQUENCE</scope>
    <source>
        <strain evidence="2">CCM 7217</strain>
    </source>
</reference>
<gene>
    <name evidence="2" type="ORF">GCM10007209_32900</name>
</gene>
<feature type="region of interest" description="Disordered" evidence="1">
    <location>
        <begin position="207"/>
        <end position="311"/>
    </location>
</feature>
<comment type="caution">
    <text evidence="2">The sequence shown here is derived from an EMBL/GenBank/DDBJ whole genome shotgun (WGS) entry which is preliminary data.</text>
</comment>
<feature type="compositionally biased region" description="Low complexity" evidence="1">
    <location>
        <begin position="89"/>
        <end position="116"/>
    </location>
</feature>
<proteinExistence type="predicted"/>
<protein>
    <submittedName>
        <fullName evidence="2">Uncharacterized protein</fullName>
    </submittedName>
</protein>
<feature type="region of interest" description="Disordered" evidence="1">
    <location>
        <begin position="80"/>
        <end position="119"/>
    </location>
</feature>
<feature type="compositionally biased region" description="Polar residues" evidence="1">
    <location>
        <begin position="1"/>
        <end position="15"/>
    </location>
</feature>
<dbReference type="EMBL" id="BMCI01000006">
    <property type="protein sequence ID" value="GGC68241.1"/>
    <property type="molecule type" value="Genomic_DNA"/>
</dbReference>
<evidence type="ECO:0000256" key="1">
    <source>
        <dbReference type="SAM" id="MobiDB-lite"/>
    </source>
</evidence>
<organism evidence="2 3">
    <name type="scientific">Haloferax sulfurifontis</name>
    <dbReference type="NCBI Taxonomy" id="255616"/>
    <lineage>
        <taxon>Archaea</taxon>
        <taxon>Methanobacteriati</taxon>
        <taxon>Methanobacteriota</taxon>
        <taxon>Stenosarchaea group</taxon>
        <taxon>Halobacteria</taxon>
        <taxon>Halobacteriales</taxon>
        <taxon>Haloferacaceae</taxon>
        <taxon>Haloferax</taxon>
    </lineage>
</organism>
<accession>A0A830E1G0</accession>
<evidence type="ECO:0000313" key="3">
    <source>
        <dbReference type="Proteomes" id="UP000646833"/>
    </source>
</evidence>
<dbReference type="RefSeq" id="WP_167321015.1">
    <property type="nucleotide sequence ID" value="NZ_BMCI01000006.1"/>
</dbReference>
<feature type="region of interest" description="Disordered" evidence="1">
    <location>
        <begin position="1"/>
        <end position="20"/>
    </location>
</feature>
<dbReference type="Proteomes" id="UP000646833">
    <property type="component" value="Unassembled WGS sequence"/>
</dbReference>
<reference evidence="2" key="2">
    <citation type="submission" date="2020-09" db="EMBL/GenBank/DDBJ databases">
        <authorList>
            <person name="Sun Q."/>
            <person name="Sedlacek I."/>
        </authorList>
    </citation>
    <scope>NUCLEOTIDE SEQUENCE</scope>
    <source>
        <strain evidence="2">CCM 7217</strain>
    </source>
</reference>
<name>A0A830E1G0_9EURY</name>